<organism evidence="3 4">
    <name type="scientific">Theobroma cacao</name>
    <name type="common">Cacao</name>
    <name type="synonym">Cocoa</name>
    <dbReference type="NCBI Taxonomy" id="3641"/>
    <lineage>
        <taxon>Eukaryota</taxon>
        <taxon>Viridiplantae</taxon>
        <taxon>Streptophyta</taxon>
        <taxon>Embryophyta</taxon>
        <taxon>Tracheophyta</taxon>
        <taxon>Spermatophyta</taxon>
        <taxon>Magnoliopsida</taxon>
        <taxon>eudicotyledons</taxon>
        <taxon>Gunneridae</taxon>
        <taxon>Pentapetalae</taxon>
        <taxon>rosids</taxon>
        <taxon>malvids</taxon>
        <taxon>Malvales</taxon>
        <taxon>Malvaceae</taxon>
        <taxon>Byttnerioideae</taxon>
        <taxon>Theobroma</taxon>
    </lineage>
</organism>
<dbReference type="PANTHER" id="PTHR46148:SF60">
    <property type="entry name" value="CHROMO DOMAIN-CONTAINING PROTEIN"/>
    <property type="match status" value="1"/>
</dbReference>
<feature type="domain" description="Tf2-1-like SH3-like" evidence="2">
    <location>
        <begin position="476"/>
        <end position="523"/>
    </location>
</feature>
<dbReference type="GO" id="GO:0008233">
    <property type="term" value="F:peptidase activity"/>
    <property type="evidence" value="ECO:0007669"/>
    <property type="project" value="UniProtKB-KW"/>
</dbReference>
<keyword evidence="3" id="KW-0378">Hydrolase</keyword>
<gene>
    <name evidence="3" type="ORF">TCM_033158</name>
</gene>
<feature type="region of interest" description="Disordered" evidence="1">
    <location>
        <begin position="1"/>
        <end position="64"/>
    </location>
</feature>
<dbReference type="Pfam" id="PF24626">
    <property type="entry name" value="SH3_Tf2-1"/>
    <property type="match status" value="1"/>
</dbReference>
<feature type="compositionally biased region" description="Pro residues" evidence="1">
    <location>
        <begin position="50"/>
        <end position="60"/>
    </location>
</feature>
<dbReference type="Gramene" id="EOY14037">
    <property type="protein sequence ID" value="EOY14037"/>
    <property type="gene ID" value="TCM_033158"/>
</dbReference>
<evidence type="ECO:0000313" key="3">
    <source>
        <dbReference type="EMBL" id="EOY14037.1"/>
    </source>
</evidence>
<dbReference type="Proteomes" id="UP000026915">
    <property type="component" value="Chromosome 7"/>
</dbReference>
<evidence type="ECO:0000259" key="2">
    <source>
        <dbReference type="Pfam" id="PF24626"/>
    </source>
</evidence>
<dbReference type="InParanoid" id="A0A061FBC2"/>
<accession>A0A061FBC2</accession>
<evidence type="ECO:0000313" key="4">
    <source>
        <dbReference type="Proteomes" id="UP000026915"/>
    </source>
</evidence>
<proteinExistence type="predicted"/>
<evidence type="ECO:0000256" key="1">
    <source>
        <dbReference type="SAM" id="MobiDB-lite"/>
    </source>
</evidence>
<dbReference type="Pfam" id="PF08284">
    <property type="entry name" value="RVP_2"/>
    <property type="match status" value="1"/>
</dbReference>
<name>A0A061FBC2_THECC</name>
<dbReference type="GO" id="GO:0006508">
    <property type="term" value="P:proteolysis"/>
    <property type="evidence" value="ECO:0007669"/>
    <property type="project" value="UniProtKB-KW"/>
</dbReference>
<dbReference type="AlphaFoldDB" id="A0A061FBC2"/>
<protein>
    <submittedName>
        <fullName evidence="3">Gag protease polyprotein</fullName>
    </submittedName>
</protein>
<feature type="region of interest" description="Disordered" evidence="1">
    <location>
        <begin position="249"/>
        <end position="311"/>
    </location>
</feature>
<feature type="compositionally biased region" description="Low complexity" evidence="1">
    <location>
        <begin position="271"/>
        <end position="283"/>
    </location>
</feature>
<dbReference type="InterPro" id="IPR056924">
    <property type="entry name" value="SH3_Tf2-1"/>
</dbReference>
<dbReference type="EMBL" id="CM001885">
    <property type="protein sequence ID" value="EOY14037.1"/>
    <property type="molecule type" value="Genomic_DNA"/>
</dbReference>
<dbReference type="PANTHER" id="PTHR46148">
    <property type="entry name" value="CHROMO DOMAIN-CONTAINING PROTEIN"/>
    <property type="match status" value="1"/>
</dbReference>
<keyword evidence="3" id="KW-0645">Protease</keyword>
<dbReference type="eggNOG" id="KOG0017">
    <property type="taxonomic scope" value="Eukaryota"/>
</dbReference>
<feature type="compositionally biased region" description="Low complexity" evidence="1">
    <location>
        <begin position="34"/>
        <end position="44"/>
    </location>
</feature>
<keyword evidence="4" id="KW-1185">Reference proteome</keyword>
<sequence length="601" mass="67185">MPPRRGCPPLSRSVGRGKGHSQRCQLDAIGEKSAASTIRAAPAAEQANSPPHPPPPPPSTGIPAMPTEAAQALVAFFTAMAGGAQTGQVPPIVPPVTPLVPPPVQDVSISNKLKEARQLGCVSFAGELDATMAKDWINQVSETLSDMRLDDDMKLMVATRLLEKRACTWWNSVKSCSITPQTWSDFLKEFNDMVKSEQDQASYFEERLRNEIRERMTVTGREPHKEVVQMALRAEKLATGNRRIRTEFAKRRNPSMSSSQLVKRSKDSAISGSTTSVSVTSPRLPFPPSQQRPSRFSRSAMTGSGKSFRGSDRCKNCGNYHSGLCRGPTRCFQCGQTGHIRRVAIRSGVESNTPAHPTSRPQTRTLTRVFVVTKDEARVRPGAVTGSMSLFDKDAYVLIDSSSDRSYVSTTFASIADRNLSPLEEEIVIHTPLGENLVRNSSYRDYGVRVGEEEFRGYLIPLEILDFDIILGVIRFANRGKLIPRYIGPFRIIERIGLVAYRLELPPKLDRIHNVFHVLMLKKNVPDPSHILETPPIELHDNLKFEVQPVSILDRKDRVLRNKSISMVKVLWKSARLEEMTWEVEHQMRNQYPHLFVESGK</sequence>
<dbReference type="HOGENOM" id="CLU_543388_0_0_1"/>
<reference evidence="3 4" key="1">
    <citation type="journal article" date="2013" name="Genome Biol.">
        <title>The genome sequence of the most widely cultivated cacao type and its use to identify candidate genes regulating pod color.</title>
        <authorList>
            <person name="Motamayor J.C."/>
            <person name="Mockaitis K."/>
            <person name="Schmutz J."/>
            <person name="Haiminen N."/>
            <person name="Iii D.L."/>
            <person name="Cornejo O."/>
            <person name="Findley S.D."/>
            <person name="Zheng P."/>
            <person name="Utro F."/>
            <person name="Royaert S."/>
            <person name="Saski C."/>
            <person name="Jenkins J."/>
            <person name="Podicheti R."/>
            <person name="Zhao M."/>
            <person name="Scheffler B.E."/>
            <person name="Stack J.C."/>
            <person name="Feltus F.A."/>
            <person name="Mustiga G.M."/>
            <person name="Amores F."/>
            <person name="Phillips W."/>
            <person name="Marelli J.P."/>
            <person name="May G.D."/>
            <person name="Shapiro H."/>
            <person name="Ma J."/>
            <person name="Bustamante C.D."/>
            <person name="Schnell R.J."/>
            <person name="Main D."/>
            <person name="Gilbert D."/>
            <person name="Parida L."/>
            <person name="Kuhn D.N."/>
        </authorList>
    </citation>
    <scope>NUCLEOTIDE SEQUENCE [LARGE SCALE GENOMIC DNA]</scope>
    <source>
        <strain evidence="4">cv. Matina 1-6</strain>
    </source>
</reference>